<keyword evidence="1" id="KW-0732">Signal</keyword>
<evidence type="ECO:0000256" key="1">
    <source>
        <dbReference type="ARBA" id="ARBA00022729"/>
    </source>
</evidence>
<dbReference type="InterPro" id="IPR050975">
    <property type="entry name" value="Sleep_regulator"/>
</dbReference>
<feature type="transmembrane region" description="Helical" evidence="3">
    <location>
        <begin position="142"/>
        <end position="159"/>
    </location>
</feature>
<gene>
    <name evidence="4" type="ORF">GPM918_LOCUS40604</name>
    <name evidence="5" type="ORF">SRO942_LOCUS41565</name>
</gene>
<dbReference type="Proteomes" id="UP000663829">
    <property type="component" value="Unassembled WGS sequence"/>
</dbReference>
<dbReference type="Pfam" id="PF17064">
    <property type="entry name" value="QVR"/>
    <property type="match status" value="1"/>
</dbReference>
<evidence type="ECO:0000313" key="4">
    <source>
        <dbReference type="EMBL" id="CAF1574137.1"/>
    </source>
</evidence>
<sequence length="160" mass="18538">MVPLRQIVPNKNLSGFVFFDKNMKALLFYCAFILVSFYALSVLSIKCYVCKEPDLKCRDPFQNDTIFLKDCAQVGMANATMCRKYMWEIGDGVTYFQRGCAVHGRVSRKQGRNCIERIGTWKTKMWYCQCDNKDGCNTSTSLHSSKILILFVICLFFWIK</sequence>
<reference evidence="4" key="1">
    <citation type="submission" date="2021-02" db="EMBL/GenBank/DDBJ databases">
        <authorList>
            <person name="Nowell W R."/>
        </authorList>
    </citation>
    <scope>NUCLEOTIDE SEQUENCE</scope>
</reference>
<proteinExistence type="predicted"/>
<keyword evidence="6" id="KW-1185">Reference proteome</keyword>
<dbReference type="EMBL" id="CAJOBC010096221">
    <property type="protein sequence ID" value="CAF4438547.1"/>
    <property type="molecule type" value="Genomic_DNA"/>
</dbReference>
<evidence type="ECO:0000313" key="5">
    <source>
        <dbReference type="EMBL" id="CAF4438547.1"/>
    </source>
</evidence>
<evidence type="ECO:0000256" key="2">
    <source>
        <dbReference type="ARBA" id="ARBA00023180"/>
    </source>
</evidence>
<keyword evidence="3" id="KW-0472">Membrane</keyword>
<name>A0A815YU09_9BILA</name>
<protein>
    <recommendedName>
        <fullName evidence="7">Protein quiver</fullName>
    </recommendedName>
</protein>
<keyword evidence="3" id="KW-0812">Transmembrane</keyword>
<dbReference type="PANTHER" id="PTHR33562">
    <property type="entry name" value="ATILLA, ISOFORM B-RELATED-RELATED"/>
    <property type="match status" value="1"/>
</dbReference>
<dbReference type="Proteomes" id="UP000681722">
    <property type="component" value="Unassembled WGS sequence"/>
</dbReference>
<comment type="caution">
    <text evidence="4">The sequence shown here is derived from an EMBL/GenBank/DDBJ whole genome shotgun (WGS) entry which is preliminary data.</text>
</comment>
<organism evidence="4 6">
    <name type="scientific">Didymodactylos carnosus</name>
    <dbReference type="NCBI Taxonomy" id="1234261"/>
    <lineage>
        <taxon>Eukaryota</taxon>
        <taxon>Metazoa</taxon>
        <taxon>Spiralia</taxon>
        <taxon>Gnathifera</taxon>
        <taxon>Rotifera</taxon>
        <taxon>Eurotatoria</taxon>
        <taxon>Bdelloidea</taxon>
        <taxon>Philodinida</taxon>
        <taxon>Philodinidae</taxon>
        <taxon>Didymodactylos</taxon>
    </lineage>
</organism>
<accession>A0A815YU09</accession>
<feature type="transmembrane region" description="Helical" evidence="3">
    <location>
        <begin position="26"/>
        <end position="49"/>
    </location>
</feature>
<keyword evidence="2" id="KW-0325">Glycoprotein</keyword>
<dbReference type="GO" id="GO:0030431">
    <property type="term" value="P:sleep"/>
    <property type="evidence" value="ECO:0007669"/>
    <property type="project" value="InterPro"/>
</dbReference>
<dbReference type="PANTHER" id="PTHR33562:SF2">
    <property type="entry name" value="PROTEIN QUIVER"/>
    <property type="match status" value="1"/>
</dbReference>
<dbReference type="EMBL" id="CAJNOQ010030352">
    <property type="protein sequence ID" value="CAF1574137.1"/>
    <property type="molecule type" value="Genomic_DNA"/>
</dbReference>
<evidence type="ECO:0008006" key="7">
    <source>
        <dbReference type="Google" id="ProtNLM"/>
    </source>
</evidence>
<evidence type="ECO:0000313" key="6">
    <source>
        <dbReference type="Proteomes" id="UP000663829"/>
    </source>
</evidence>
<dbReference type="OrthoDB" id="6110560at2759"/>
<evidence type="ECO:0000256" key="3">
    <source>
        <dbReference type="SAM" id="Phobius"/>
    </source>
</evidence>
<keyword evidence="3" id="KW-1133">Transmembrane helix</keyword>
<dbReference type="InterPro" id="IPR031424">
    <property type="entry name" value="QVR-like"/>
</dbReference>
<dbReference type="GO" id="GO:0032222">
    <property type="term" value="P:regulation of synaptic transmission, cholinergic"/>
    <property type="evidence" value="ECO:0007669"/>
    <property type="project" value="InterPro"/>
</dbReference>
<dbReference type="AlphaFoldDB" id="A0A815YU09"/>